<name>A0A251S6T1_HELAN</name>
<reference evidence="1" key="3">
    <citation type="submission" date="2020-06" db="EMBL/GenBank/DDBJ databases">
        <title>Helianthus annuus Genome sequencing and assembly Release 2.</title>
        <authorList>
            <person name="Gouzy J."/>
            <person name="Langlade N."/>
            <person name="Munos S."/>
        </authorList>
    </citation>
    <scope>NUCLEOTIDE SEQUENCE</scope>
    <source>
        <tissue evidence="1">Leaves</tissue>
    </source>
</reference>
<gene>
    <name evidence="2" type="ORF">HannXRQ_Chr15g0472341</name>
    <name evidence="1" type="ORF">HanXRQr2_Chr15g0683331</name>
</gene>
<dbReference type="EMBL" id="MNCJ02000330">
    <property type="protein sequence ID" value="KAF5763690.1"/>
    <property type="molecule type" value="Genomic_DNA"/>
</dbReference>
<protein>
    <submittedName>
        <fullName evidence="2">Uncharacterized protein</fullName>
    </submittedName>
</protein>
<dbReference type="Proteomes" id="UP000215914">
    <property type="component" value="Chromosome 15"/>
</dbReference>
<dbReference type="AlphaFoldDB" id="A0A251S6T1"/>
<dbReference type="InParanoid" id="A0A251S6T1"/>
<proteinExistence type="predicted"/>
<dbReference type="EMBL" id="CM007904">
    <property type="protein sequence ID" value="OTF94463.1"/>
    <property type="molecule type" value="Genomic_DNA"/>
</dbReference>
<accession>A0A251S6T1</accession>
<dbReference type="Gramene" id="mRNA:HanXRQr2_Chr15g0683331">
    <property type="protein sequence ID" value="mRNA:HanXRQr2_Chr15g0683331"/>
    <property type="gene ID" value="HanXRQr2_Chr15g0683331"/>
</dbReference>
<evidence type="ECO:0000313" key="3">
    <source>
        <dbReference type="Proteomes" id="UP000215914"/>
    </source>
</evidence>
<organism evidence="2 3">
    <name type="scientific">Helianthus annuus</name>
    <name type="common">Common sunflower</name>
    <dbReference type="NCBI Taxonomy" id="4232"/>
    <lineage>
        <taxon>Eukaryota</taxon>
        <taxon>Viridiplantae</taxon>
        <taxon>Streptophyta</taxon>
        <taxon>Embryophyta</taxon>
        <taxon>Tracheophyta</taxon>
        <taxon>Spermatophyta</taxon>
        <taxon>Magnoliopsida</taxon>
        <taxon>eudicotyledons</taxon>
        <taxon>Gunneridae</taxon>
        <taxon>Pentapetalae</taxon>
        <taxon>asterids</taxon>
        <taxon>campanulids</taxon>
        <taxon>Asterales</taxon>
        <taxon>Asteraceae</taxon>
        <taxon>Asteroideae</taxon>
        <taxon>Heliantheae alliance</taxon>
        <taxon>Heliantheae</taxon>
        <taxon>Helianthus</taxon>
    </lineage>
</organism>
<evidence type="ECO:0000313" key="2">
    <source>
        <dbReference type="EMBL" id="OTF94463.1"/>
    </source>
</evidence>
<evidence type="ECO:0000313" key="1">
    <source>
        <dbReference type="EMBL" id="KAF5763690.1"/>
    </source>
</evidence>
<reference evidence="2" key="2">
    <citation type="submission" date="2017-02" db="EMBL/GenBank/DDBJ databases">
        <title>Sunflower complete genome.</title>
        <authorList>
            <person name="Langlade N."/>
            <person name="Munos S."/>
        </authorList>
    </citation>
    <scope>NUCLEOTIDE SEQUENCE [LARGE SCALE GENOMIC DNA]</scope>
    <source>
        <tissue evidence="2">Leaves</tissue>
    </source>
</reference>
<reference evidence="1 3" key="1">
    <citation type="journal article" date="2017" name="Nature">
        <title>The sunflower genome provides insights into oil metabolism, flowering and Asterid evolution.</title>
        <authorList>
            <person name="Badouin H."/>
            <person name="Gouzy J."/>
            <person name="Grassa C.J."/>
            <person name="Murat F."/>
            <person name="Staton S.E."/>
            <person name="Cottret L."/>
            <person name="Lelandais-Briere C."/>
            <person name="Owens G.L."/>
            <person name="Carrere S."/>
            <person name="Mayjonade B."/>
            <person name="Legrand L."/>
            <person name="Gill N."/>
            <person name="Kane N.C."/>
            <person name="Bowers J.E."/>
            <person name="Hubner S."/>
            <person name="Bellec A."/>
            <person name="Berard A."/>
            <person name="Berges H."/>
            <person name="Blanchet N."/>
            <person name="Boniface M.C."/>
            <person name="Brunel D."/>
            <person name="Catrice O."/>
            <person name="Chaidir N."/>
            <person name="Claudel C."/>
            <person name="Donnadieu C."/>
            <person name="Faraut T."/>
            <person name="Fievet G."/>
            <person name="Helmstetter N."/>
            <person name="King M."/>
            <person name="Knapp S.J."/>
            <person name="Lai Z."/>
            <person name="Le Paslier M.C."/>
            <person name="Lippi Y."/>
            <person name="Lorenzon L."/>
            <person name="Mandel J.R."/>
            <person name="Marage G."/>
            <person name="Marchand G."/>
            <person name="Marquand E."/>
            <person name="Bret-Mestries E."/>
            <person name="Morien E."/>
            <person name="Nambeesan S."/>
            <person name="Nguyen T."/>
            <person name="Pegot-Espagnet P."/>
            <person name="Pouilly N."/>
            <person name="Raftis F."/>
            <person name="Sallet E."/>
            <person name="Schiex T."/>
            <person name="Thomas J."/>
            <person name="Vandecasteele C."/>
            <person name="Vares D."/>
            <person name="Vear F."/>
            <person name="Vautrin S."/>
            <person name="Crespi M."/>
            <person name="Mangin B."/>
            <person name="Burke J.M."/>
            <person name="Salse J."/>
            <person name="Munos S."/>
            <person name="Vincourt P."/>
            <person name="Rieseberg L.H."/>
            <person name="Langlade N.B."/>
        </authorList>
    </citation>
    <scope>NUCLEOTIDE SEQUENCE [LARGE SCALE GENOMIC DNA]</scope>
    <source>
        <strain evidence="3">cv. SF193</strain>
        <tissue evidence="1">Leaves</tissue>
    </source>
</reference>
<keyword evidence="3" id="KW-1185">Reference proteome</keyword>
<sequence length="144" mass="15295">MADRKSGAPATCNPVRRQPSSPLLFLLPARRRTLAPLLLRRQFSRQHTSPIPSFVSLSNGWSTTIVDGGGGPTRILTAAMSATAVAAACDCAPTGFSERVPATTQQFWLGMCCFGPVQSAQFRVRCDGFALGSVAGCNCLGYKE</sequence>